<dbReference type="InterPro" id="IPR051781">
    <property type="entry name" value="Metallo-dep_Hydrolase"/>
</dbReference>
<reference evidence="1 2" key="1">
    <citation type="journal article" date="2019" name="Emerg. Microbes Infect.">
        <title>Comprehensive subspecies identification of 175 nontuberculous mycobacteria species based on 7547 genomic profiles.</title>
        <authorList>
            <person name="Matsumoto Y."/>
            <person name="Kinjo T."/>
            <person name="Motooka D."/>
            <person name="Nabeya D."/>
            <person name="Jung N."/>
            <person name="Uechi K."/>
            <person name="Horii T."/>
            <person name="Iida T."/>
            <person name="Fujita J."/>
            <person name="Nakamura S."/>
        </authorList>
    </citation>
    <scope>NUCLEOTIDE SEQUENCE [LARGE SCALE GENOMIC DNA]</scope>
    <source>
        <strain evidence="1 2">JCM 13392</strain>
    </source>
</reference>
<proteinExistence type="predicted"/>
<dbReference type="RefSeq" id="WP_193488181.1">
    <property type="nucleotide sequence ID" value="NZ_BAAAMC010000028.1"/>
</dbReference>
<dbReference type="SUPFAM" id="SSF51556">
    <property type="entry name" value="Metallo-dependent hydrolases"/>
    <property type="match status" value="1"/>
</dbReference>
<dbReference type="PANTHER" id="PTHR43135:SF3">
    <property type="entry name" value="ALPHA-D-RIBOSE 1-METHYLPHOSPHONATE 5-TRIPHOSPHATE DIPHOSPHATASE"/>
    <property type="match status" value="1"/>
</dbReference>
<sequence length="411" mass="42984">MADSVIEGVTVVPGGGREAIPNAIVTLDARGRVEDITPDAAAGDDLYLVPGAVDLHLDNLLQRRRPRATVSLEHAAIIPVLDAECAAAGISTVCIAARCEDSPRKGIAIADAAVLAAVLEELAPMLACDWRIHARVELTDEGAVDALHAVLAASSRVALISMMETSVARSRFSSLAETQAFYAQDWGVSEAEVAEIFTVDAHQLSRIAERRQAVAALAASRGIVLATHDDRTEEHIDEAFAFGARVAEFPLSMAAARRAHELGMAVVLGAPNALRGRSTSKGNVLAAEAIEAGVCDVLCSDYLPTAMHSAPHVLARAHGVSLSHGIDLVSTNPAKILGLVSPTIEVGTPLTASLRQVRPFHADSPERPAHVGAALWRDGRLVFRRGAAEAVRTLAAAGASVLADSLSPLIS</sequence>
<dbReference type="Proteomes" id="UP000465241">
    <property type="component" value="Unassembled WGS sequence"/>
</dbReference>
<protein>
    <submittedName>
        <fullName evidence="1">Phosphonate metabolism protein PhnM</fullName>
    </submittedName>
</protein>
<evidence type="ECO:0000313" key="1">
    <source>
        <dbReference type="EMBL" id="GFG56622.1"/>
    </source>
</evidence>
<dbReference type="NCBIfam" id="NF011990">
    <property type="entry name" value="PRK15446.2-6"/>
    <property type="match status" value="1"/>
</dbReference>
<comment type="caution">
    <text evidence="1">The sequence shown here is derived from an EMBL/GenBank/DDBJ whole genome shotgun (WGS) entry which is preliminary data.</text>
</comment>
<organism evidence="1 2">
    <name type="scientific">Mycolicibacterium murale</name>
    <dbReference type="NCBI Taxonomy" id="182220"/>
    <lineage>
        <taxon>Bacteria</taxon>
        <taxon>Bacillati</taxon>
        <taxon>Actinomycetota</taxon>
        <taxon>Actinomycetes</taxon>
        <taxon>Mycobacteriales</taxon>
        <taxon>Mycobacteriaceae</taxon>
        <taxon>Mycolicibacterium</taxon>
    </lineage>
</organism>
<dbReference type="InterPro" id="IPR032466">
    <property type="entry name" value="Metal_Hydrolase"/>
</dbReference>
<dbReference type="PIRSF" id="PIRSF038971">
    <property type="entry name" value="PhnM"/>
    <property type="match status" value="1"/>
</dbReference>
<accession>A0A7I9WFW7</accession>
<dbReference type="GO" id="GO:0019700">
    <property type="term" value="P:organic phosphonate catabolic process"/>
    <property type="evidence" value="ECO:0007669"/>
    <property type="project" value="InterPro"/>
</dbReference>
<name>A0A7I9WFW7_9MYCO</name>
<evidence type="ECO:0000313" key="2">
    <source>
        <dbReference type="Proteomes" id="UP000465241"/>
    </source>
</evidence>
<dbReference type="InterPro" id="IPR012696">
    <property type="entry name" value="PhnM"/>
</dbReference>
<dbReference type="PANTHER" id="PTHR43135">
    <property type="entry name" value="ALPHA-D-RIBOSE 1-METHYLPHOSPHONATE 5-TRIPHOSPHATE DIPHOSPHATASE"/>
    <property type="match status" value="1"/>
</dbReference>
<gene>
    <name evidence="1" type="ORF">MMUR_07580</name>
</gene>
<keyword evidence="2" id="KW-1185">Reference proteome</keyword>
<dbReference type="EMBL" id="BLKT01000003">
    <property type="protein sequence ID" value="GFG56622.1"/>
    <property type="molecule type" value="Genomic_DNA"/>
</dbReference>
<dbReference type="AlphaFoldDB" id="A0A7I9WFW7"/>